<gene>
    <name evidence="2" type="ORF">EXH44_05515</name>
</gene>
<evidence type="ECO:0000313" key="3">
    <source>
        <dbReference type="Proteomes" id="UP000294444"/>
    </source>
</evidence>
<sequence>MSVHTRVTANLLATARYIAVANLAVFILSAQLGGGLFLLQTILAGVLLYLHVRVYFDQQLFIDLAYHHLTTEELDRSLNELDLQKTLGNRPLEERAQGALRLWKNAVYASGVQLILLFLQA</sequence>
<feature type="transmembrane region" description="Helical" evidence="1">
    <location>
        <begin position="7"/>
        <end position="28"/>
    </location>
</feature>
<dbReference type="RefSeq" id="WP_162856589.1">
    <property type="nucleotide sequence ID" value="NZ_CP038145.1"/>
</dbReference>
<keyword evidence="1" id="KW-0472">Membrane</keyword>
<evidence type="ECO:0000256" key="1">
    <source>
        <dbReference type="SAM" id="Phobius"/>
    </source>
</evidence>
<reference evidence="2 3" key="1">
    <citation type="submission" date="2019-03" db="EMBL/GenBank/DDBJ databases">
        <authorList>
            <person name="Che Y."/>
            <person name="Zhou L."/>
        </authorList>
    </citation>
    <scope>NUCLEOTIDE SEQUENCE [LARGE SCALE GENOMIC DNA]</scope>
    <source>
        <strain evidence="2 3">AIFJ1607</strain>
    </source>
</reference>
<feature type="transmembrane region" description="Helical" evidence="1">
    <location>
        <begin position="34"/>
        <end position="52"/>
    </location>
</feature>
<protein>
    <submittedName>
        <fullName evidence="2">Uncharacterized protein</fullName>
    </submittedName>
</protein>
<dbReference type="EMBL" id="CP038145">
    <property type="protein sequence ID" value="QBQ63726.1"/>
    <property type="molecule type" value="Genomic_DNA"/>
</dbReference>
<dbReference type="AlphaFoldDB" id="A0A4P7CFM8"/>
<keyword evidence="3" id="KW-1185">Reference proteome</keyword>
<proteinExistence type="predicted"/>
<keyword evidence="1" id="KW-1133">Transmembrane helix</keyword>
<dbReference type="KEGG" id="aio:EXH44_05515"/>
<keyword evidence="1" id="KW-0812">Transmembrane</keyword>
<organism evidence="2 3">
    <name type="scientific">Actinobacillus indolicus</name>
    <dbReference type="NCBI Taxonomy" id="51049"/>
    <lineage>
        <taxon>Bacteria</taxon>
        <taxon>Pseudomonadati</taxon>
        <taxon>Pseudomonadota</taxon>
        <taxon>Gammaproteobacteria</taxon>
        <taxon>Pasteurellales</taxon>
        <taxon>Pasteurellaceae</taxon>
        <taxon>Actinobacillus</taxon>
    </lineage>
</organism>
<dbReference type="Proteomes" id="UP000294444">
    <property type="component" value="Chromosome"/>
</dbReference>
<name>A0A4P7CFM8_9PAST</name>
<evidence type="ECO:0000313" key="2">
    <source>
        <dbReference type="EMBL" id="QBQ63726.1"/>
    </source>
</evidence>
<accession>A0A4P7CFM8</accession>